<evidence type="ECO:0000256" key="2">
    <source>
        <dbReference type="ARBA" id="ARBA00016807"/>
    </source>
</evidence>
<proteinExistence type="predicted"/>
<comment type="function">
    <text evidence="5">Involved in transvection phenomena (= synapsis-dependent gene expression), where the synaptic pairing of chromosomes carrying genes with which zeste interacts influences the expression of these genes. Zeste binds to DNA and stimulates transcription from a nearby promoter.</text>
</comment>
<organism evidence="8">
    <name type="scientific">Timema tahoe</name>
    <dbReference type="NCBI Taxonomy" id="61484"/>
    <lineage>
        <taxon>Eukaryota</taxon>
        <taxon>Metazoa</taxon>
        <taxon>Ecdysozoa</taxon>
        <taxon>Arthropoda</taxon>
        <taxon>Hexapoda</taxon>
        <taxon>Insecta</taxon>
        <taxon>Pterygota</taxon>
        <taxon>Neoptera</taxon>
        <taxon>Polyneoptera</taxon>
        <taxon>Phasmatodea</taxon>
        <taxon>Timematodea</taxon>
        <taxon>Timematoidea</taxon>
        <taxon>Timematidae</taxon>
        <taxon>Timema</taxon>
    </lineage>
</organism>
<accession>A0A7R9IJT7</accession>
<name>A0A7R9IJT7_9NEOP</name>
<dbReference type="EMBL" id="OE003010">
    <property type="protein sequence ID" value="CAD7459623.1"/>
    <property type="molecule type" value="Genomic_DNA"/>
</dbReference>
<evidence type="ECO:0000256" key="3">
    <source>
        <dbReference type="ARBA" id="ARBA00023015"/>
    </source>
</evidence>
<reference evidence="8" key="1">
    <citation type="submission" date="2020-11" db="EMBL/GenBank/DDBJ databases">
        <authorList>
            <person name="Tran Van P."/>
        </authorList>
    </citation>
    <scope>NUCLEOTIDE SEQUENCE</scope>
</reference>
<gene>
    <name evidence="8" type="ORF">TTEB3V08_LOCUS7572</name>
</gene>
<keyword evidence="3" id="KW-0805">Transcription regulation</keyword>
<protein>
    <recommendedName>
        <fullName evidence="2">Regulatory protein zeste</fullName>
    </recommendedName>
</protein>
<evidence type="ECO:0000256" key="5">
    <source>
        <dbReference type="ARBA" id="ARBA00025466"/>
    </source>
</evidence>
<keyword evidence="4" id="KW-0804">Transcription</keyword>
<feature type="coiled-coil region" evidence="6">
    <location>
        <begin position="226"/>
        <end position="291"/>
    </location>
</feature>
<sequence length="354" mass="40055">MSINKEESKKTRRYTTAQIVQLVDYMSNHSELASSRFSCPISNDKLDRQWEALAKILEKHGPKKTVAQWKIVWRDLKCKVRGRLAEVNKLNSAPGKEKSAPPLTELELKVRAIITTVNDIGEPSTCERGLKMTLSEEEPPIDMDISFPLPTKFELIQNEVGENLDPQAGPSLPLEQGYNPPSLQAKNMSESLGNSFSSSSRKSKKHKVVEEWESTVKIFTEIQKDHKSSNKEIANAITRLASAQEELLGQQMSVAFALETAVAAHLESNKLQAEANRLQAESNRVQQAHNNKITELLTEFLLDRQVAIFILFIKLCMKSRLAFSSRVRSVMSNLLGMHRLFHERLAMREDRSDE</sequence>
<evidence type="ECO:0000256" key="1">
    <source>
        <dbReference type="ARBA" id="ARBA00011764"/>
    </source>
</evidence>
<evidence type="ECO:0000313" key="8">
    <source>
        <dbReference type="EMBL" id="CAD7459623.1"/>
    </source>
</evidence>
<dbReference type="AlphaFoldDB" id="A0A7R9IJT7"/>
<keyword evidence="6" id="KW-0175">Coiled coil</keyword>
<evidence type="ECO:0000259" key="7">
    <source>
        <dbReference type="Pfam" id="PF13873"/>
    </source>
</evidence>
<feature type="domain" description="Myb/SANT-like DNA-binding" evidence="7">
    <location>
        <begin position="12"/>
        <end position="85"/>
    </location>
</feature>
<dbReference type="InterPro" id="IPR028002">
    <property type="entry name" value="Myb_DNA-bind_5"/>
</dbReference>
<comment type="subunit">
    <text evidence="1">Self-associates forming complexes of several hundred monomers.</text>
</comment>
<evidence type="ECO:0000256" key="6">
    <source>
        <dbReference type="SAM" id="Coils"/>
    </source>
</evidence>
<evidence type="ECO:0000256" key="4">
    <source>
        <dbReference type="ARBA" id="ARBA00023163"/>
    </source>
</evidence>
<dbReference type="Pfam" id="PF13873">
    <property type="entry name" value="Myb_DNA-bind_5"/>
    <property type="match status" value="1"/>
</dbReference>